<reference evidence="1" key="2">
    <citation type="journal article" date="2022" name="Microbiol. Resour. Announc.">
        <title>Metagenome Sequencing to Explore Phylogenomics of Terrestrial Cyanobacteria.</title>
        <authorList>
            <person name="Ward R.D."/>
            <person name="Stajich J.E."/>
            <person name="Johansen J.R."/>
            <person name="Huntemann M."/>
            <person name="Clum A."/>
            <person name="Foster B."/>
            <person name="Foster B."/>
            <person name="Roux S."/>
            <person name="Palaniappan K."/>
            <person name="Varghese N."/>
            <person name="Mukherjee S."/>
            <person name="Reddy T.B.K."/>
            <person name="Daum C."/>
            <person name="Copeland A."/>
            <person name="Chen I.A."/>
            <person name="Ivanova N.N."/>
            <person name="Kyrpides N.C."/>
            <person name="Shapiro N."/>
            <person name="Eloe-Fadrosh E.A."/>
            <person name="Pietrasiak N."/>
        </authorList>
    </citation>
    <scope>NUCLEOTIDE SEQUENCE</scope>
    <source>
        <strain evidence="1">UHER 2000/2452</strain>
    </source>
</reference>
<proteinExistence type="predicted"/>
<comment type="caution">
    <text evidence="1">The sequence shown here is derived from an EMBL/GenBank/DDBJ whole genome shotgun (WGS) entry which is preliminary data.</text>
</comment>
<evidence type="ECO:0000313" key="1">
    <source>
        <dbReference type="EMBL" id="MBW4658718.1"/>
    </source>
</evidence>
<evidence type="ECO:0000313" key="2">
    <source>
        <dbReference type="Proteomes" id="UP000757435"/>
    </source>
</evidence>
<dbReference type="EMBL" id="JAHHHD010000007">
    <property type="protein sequence ID" value="MBW4658718.1"/>
    <property type="molecule type" value="Genomic_DNA"/>
</dbReference>
<dbReference type="InterPro" id="IPR046560">
    <property type="entry name" value="DUF6714"/>
</dbReference>
<dbReference type="Proteomes" id="UP000757435">
    <property type="component" value="Unassembled WGS sequence"/>
</dbReference>
<dbReference type="Pfam" id="PF20461">
    <property type="entry name" value="DUF6714"/>
    <property type="match status" value="1"/>
</dbReference>
<reference evidence="1" key="1">
    <citation type="submission" date="2021-05" db="EMBL/GenBank/DDBJ databases">
        <authorList>
            <person name="Pietrasiak N."/>
            <person name="Ward R."/>
            <person name="Stajich J.E."/>
            <person name="Kurbessoian T."/>
        </authorList>
    </citation>
    <scope>NUCLEOTIDE SEQUENCE</scope>
    <source>
        <strain evidence="1">UHER 2000/2452</strain>
    </source>
</reference>
<accession>A0A951UNJ6</accession>
<dbReference type="AlphaFoldDB" id="A0A951UNJ6"/>
<name>A0A951UNJ6_9CYAN</name>
<gene>
    <name evidence="1" type="ORF">KME15_08590</name>
</gene>
<organism evidence="1 2">
    <name type="scientific">Drouetiella hepatica Uher 2000/2452</name>
    <dbReference type="NCBI Taxonomy" id="904376"/>
    <lineage>
        <taxon>Bacteria</taxon>
        <taxon>Bacillati</taxon>
        <taxon>Cyanobacteriota</taxon>
        <taxon>Cyanophyceae</taxon>
        <taxon>Oculatellales</taxon>
        <taxon>Oculatellaceae</taxon>
        <taxon>Drouetiella</taxon>
    </lineage>
</organism>
<sequence>MTWTLNHYETSDSTSVDATIYQLKIYEDLKKHKLERFTSLDQAQSHAVCQFLYFIMSYGKDHADSKSAQRALEQYWRKYCRGNDESAVEITLKQYWKGVEDKEFENQPLAN</sequence>
<protein>
    <submittedName>
        <fullName evidence="1">Uncharacterized protein</fullName>
    </submittedName>
</protein>